<dbReference type="EMBL" id="FMVM01000001">
    <property type="protein sequence ID" value="SCX89228.1"/>
    <property type="molecule type" value="Genomic_DNA"/>
</dbReference>
<accession>A0A1G5BGM1</accession>
<dbReference type="Proteomes" id="UP000198538">
    <property type="component" value="Unassembled WGS sequence"/>
</dbReference>
<keyword evidence="1" id="KW-1133">Transmembrane helix</keyword>
<feature type="transmembrane region" description="Helical" evidence="1">
    <location>
        <begin position="7"/>
        <end position="25"/>
    </location>
</feature>
<keyword evidence="3" id="KW-1185">Reference proteome</keyword>
<sequence>MESIRNNALTFIGNFAMAYFIFGEGRIGKPLIFAFWMFILMMGIDWYKRRGSHTLN</sequence>
<dbReference type="RefSeq" id="WP_167375614.1">
    <property type="nucleotide sequence ID" value="NZ_FMVM01000001.1"/>
</dbReference>
<keyword evidence="1" id="KW-0472">Membrane</keyword>
<protein>
    <submittedName>
        <fullName evidence="2">Uncharacterized protein</fullName>
    </submittedName>
</protein>
<evidence type="ECO:0000313" key="2">
    <source>
        <dbReference type="EMBL" id="SCX89228.1"/>
    </source>
</evidence>
<organism evidence="2 3">
    <name type="scientific">Paenibacillus polysaccharolyticus</name>
    <dbReference type="NCBI Taxonomy" id="582692"/>
    <lineage>
        <taxon>Bacteria</taxon>
        <taxon>Bacillati</taxon>
        <taxon>Bacillota</taxon>
        <taxon>Bacilli</taxon>
        <taxon>Bacillales</taxon>
        <taxon>Paenibacillaceae</taxon>
        <taxon>Paenibacillus</taxon>
    </lineage>
</organism>
<keyword evidence="1" id="KW-0812">Transmembrane</keyword>
<gene>
    <name evidence="2" type="ORF">SAMN05720606_101365</name>
</gene>
<dbReference type="AlphaFoldDB" id="A0A1G5BGM1"/>
<name>A0A1G5BGM1_9BACL</name>
<reference evidence="3" key="1">
    <citation type="submission" date="2016-10" db="EMBL/GenBank/DDBJ databases">
        <authorList>
            <person name="Varghese N."/>
            <person name="Submissions S."/>
        </authorList>
    </citation>
    <scope>NUCLEOTIDE SEQUENCE [LARGE SCALE GENOMIC DNA]</scope>
    <source>
        <strain evidence="3">BL9</strain>
    </source>
</reference>
<dbReference type="STRING" id="582692.SAMN05720606_101365"/>
<proteinExistence type="predicted"/>
<evidence type="ECO:0000256" key="1">
    <source>
        <dbReference type="SAM" id="Phobius"/>
    </source>
</evidence>
<feature type="transmembrane region" description="Helical" evidence="1">
    <location>
        <begin position="31"/>
        <end position="47"/>
    </location>
</feature>
<evidence type="ECO:0000313" key="3">
    <source>
        <dbReference type="Proteomes" id="UP000198538"/>
    </source>
</evidence>